<sequence length="483" mass="49622">MGNKKALKEEAFLGSAEEGADFDQAMFPVMETFEINDPMPKKRNWGSFCTAVMAIHLILLTAGTTLLTLKVLSLQKWILEKYLDNETLAAEDRSFFSLQLASPETHLVPRTPGLQALQVQLTQVRTSQEQLLQQVDNLTRNPELFRIKGERGSPGIPGLQGPPGIKGEAGLQGPMGAPREPGATGAPGPQGEKGSKGDKGLIGPKGEHGTKGDKGDLGLPGSKGDMGMKGVTGVMGPPGAQGNKGDPGKPGLPGLAGSPGVKGDQGQPGLQGVPGTPGAAGPSGAKGEPGHPGPPGPTGPQGISGSPGAAGLKGSKGDTGIQGQKGTKGESGVPGLAGRKGDTGNPGLAGPKGEPGRPGLKGDPGMKGSSGQQGQKGEKGEKGQSFKEVRIVGGTNRGRAEIFYNNAWGTICDDNWDNNDATVFCRMLGYSSGKGFTFGGGSGNIWLDDVNCQGTEDSLWNCRKNNWGSHNCNHNEDAGVECR</sequence>
<dbReference type="PROSITE" id="PS50287">
    <property type="entry name" value="SRCR_2"/>
    <property type="match status" value="1"/>
</dbReference>
<dbReference type="Pfam" id="PF01391">
    <property type="entry name" value="Collagen"/>
    <property type="match status" value="2"/>
</dbReference>
<dbReference type="FunFam" id="3.10.250.10:FF:000011">
    <property type="entry name" value="Scavenger receptor class A member 5"/>
    <property type="match status" value="1"/>
</dbReference>
<comment type="caution">
    <text evidence="10">Lacks conserved residue(s) required for the propagation of feature annotation.</text>
</comment>
<dbReference type="Gene3D" id="3.10.250.10">
    <property type="entry name" value="SRCR-like domain"/>
    <property type="match status" value="1"/>
</dbReference>
<dbReference type="PROSITE" id="PS00420">
    <property type="entry name" value="SRCR_1"/>
    <property type="match status" value="1"/>
</dbReference>
<keyword evidence="8 16" id="KW-0675">Receptor</keyword>
<comment type="subcellular location">
    <subcellularLocation>
        <location evidence="1">Membrane</location>
        <topology evidence="1">Single-pass type II membrane protein</topology>
    </subcellularLocation>
</comment>
<feature type="region of interest" description="Disordered" evidence="12">
    <location>
        <begin position="146"/>
        <end position="386"/>
    </location>
</feature>
<reference evidence="16" key="1">
    <citation type="journal article" date="1999" name="J. Exp. Med.">
        <title>Role of the scavenger receptor MARCO in alveolar macrophage binding of unopsonized environmental particles.</title>
        <authorList>
            <person name="Palecanda A."/>
            <person name="Paulauskis J."/>
            <person name="Al-Mutairi E."/>
            <person name="Imrich A."/>
            <person name="Qin G."/>
            <person name="Suzuki H."/>
            <person name="Kodama T."/>
            <person name="Tryggvason K."/>
            <person name="Koziel H."/>
            <person name="Kobzik L."/>
        </authorList>
    </citation>
    <scope>NUCLEOTIDE SEQUENCE</scope>
</reference>
<organism evidence="15 16">
    <name type="scientific">Mesocricetus auratus</name>
    <name type="common">Golden hamster</name>
    <dbReference type="NCBI Taxonomy" id="10036"/>
    <lineage>
        <taxon>Eukaryota</taxon>
        <taxon>Metazoa</taxon>
        <taxon>Chordata</taxon>
        <taxon>Craniata</taxon>
        <taxon>Vertebrata</taxon>
        <taxon>Euteleostomi</taxon>
        <taxon>Mammalia</taxon>
        <taxon>Eutheria</taxon>
        <taxon>Euarchontoglires</taxon>
        <taxon>Glires</taxon>
        <taxon>Rodentia</taxon>
        <taxon>Myomorpha</taxon>
        <taxon>Muroidea</taxon>
        <taxon>Cricetidae</taxon>
        <taxon>Cricetinae</taxon>
        <taxon>Mesocricetus</taxon>
    </lineage>
</organism>
<dbReference type="InterPro" id="IPR036772">
    <property type="entry name" value="SRCR-like_dom_sf"/>
</dbReference>
<dbReference type="KEGG" id="maua:101834359"/>
<keyword evidence="5" id="KW-0176">Collagen</keyword>
<dbReference type="Pfam" id="PF00530">
    <property type="entry name" value="SRCR"/>
    <property type="match status" value="1"/>
</dbReference>
<dbReference type="InterPro" id="IPR008160">
    <property type="entry name" value="Collagen"/>
</dbReference>
<evidence type="ECO:0000313" key="16">
    <source>
        <dbReference type="RefSeq" id="NP_001268535.1"/>
    </source>
</evidence>
<dbReference type="OrthoDB" id="10037288at2759"/>
<dbReference type="InterPro" id="IPR001190">
    <property type="entry name" value="SRCR"/>
</dbReference>
<dbReference type="SMART" id="SM00202">
    <property type="entry name" value="SR"/>
    <property type="match status" value="1"/>
</dbReference>
<evidence type="ECO:0000256" key="11">
    <source>
        <dbReference type="SAM" id="Coils"/>
    </source>
</evidence>
<evidence type="ECO:0000256" key="4">
    <source>
        <dbReference type="ARBA" id="ARBA00022989"/>
    </source>
</evidence>
<evidence type="ECO:0000256" key="7">
    <source>
        <dbReference type="ARBA" id="ARBA00023157"/>
    </source>
</evidence>
<dbReference type="AlphaFoldDB" id="A0A1U7Q281"/>
<dbReference type="GO" id="GO:0005581">
    <property type="term" value="C:collagen trimer"/>
    <property type="evidence" value="ECO:0007669"/>
    <property type="project" value="UniProtKB-KW"/>
</dbReference>
<keyword evidence="9" id="KW-0325">Glycoprotein</keyword>
<dbReference type="SMR" id="A0A1U7Q281"/>
<dbReference type="GeneID" id="101834359"/>
<feature type="compositionally biased region" description="Basic and acidic residues" evidence="12">
    <location>
        <begin position="376"/>
        <end position="386"/>
    </location>
</feature>
<evidence type="ECO:0000259" key="14">
    <source>
        <dbReference type="PROSITE" id="PS50287"/>
    </source>
</evidence>
<keyword evidence="7 10" id="KW-1015">Disulfide bond</keyword>
<evidence type="ECO:0000256" key="5">
    <source>
        <dbReference type="ARBA" id="ARBA00023119"/>
    </source>
</evidence>
<dbReference type="PANTHER" id="PTHR24023">
    <property type="entry name" value="COLLAGEN ALPHA"/>
    <property type="match status" value="1"/>
</dbReference>
<dbReference type="PANTHER" id="PTHR24023:SF1083">
    <property type="entry name" value="MACROPHAGE RECEPTOR MARCO"/>
    <property type="match status" value="1"/>
</dbReference>
<feature type="compositionally biased region" description="Low complexity" evidence="12">
    <location>
        <begin position="273"/>
        <end position="286"/>
    </location>
</feature>
<feature type="domain" description="SRCR" evidence="14">
    <location>
        <begin position="389"/>
        <end position="483"/>
    </location>
</feature>
<evidence type="ECO:0000256" key="3">
    <source>
        <dbReference type="ARBA" id="ARBA00022968"/>
    </source>
</evidence>
<feature type="coiled-coil region" evidence="11">
    <location>
        <begin position="114"/>
        <end position="141"/>
    </location>
</feature>
<evidence type="ECO:0000256" key="13">
    <source>
        <dbReference type="SAM" id="Phobius"/>
    </source>
</evidence>
<feature type="transmembrane region" description="Helical" evidence="13">
    <location>
        <begin position="45"/>
        <end position="69"/>
    </location>
</feature>
<dbReference type="GO" id="GO:0031012">
    <property type="term" value="C:extracellular matrix"/>
    <property type="evidence" value="ECO:0007669"/>
    <property type="project" value="TreeGrafter"/>
</dbReference>
<dbReference type="InterPro" id="IPR050149">
    <property type="entry name" value="Collagen_superfamily"/>
</dbReference>
<dbReference type="SUPFAM" id="SSF56487">
    <property type="entry name" value="SRCR-like"/>
    <property type="match status" value="1"/>
</dbReference>
<dbReference type="GO" id="GO:0001664">
    <property type="term" value="F:G protein-coupled receptor binding"/>
    <property type="evidence" value="ECO:0007669"/>
    <property type="project" value="TreeGrafter"/>
</dbReference>
<evidence type="ECO:0000256" key="2">
    <source>
        <dbReference type="ARBA" id="ARBA00022692"/>
    </source>
</evidence>
<evidence type="ECO:0000313" key="15">
    <source>
        <dbReference type="Proteomes" id="UP000886700"/>
    </source>
</evidence>
<evidence type="ECO:0000256" key="8">
    <source>
        <dbReference type="ARBA" id="ARBA00023170"/>
    </source>
</evidence>
<dbReference type="CTD" id="8685"/>
<feature type="compositionally biased region" description="Low complexity" evidence="12">
    <location>
        <begin position="153"/>
        <end position="166"/>
    </location>
</feature>
<feature type="disulfide bond" evidence="10">
    <location>
        <begin position="452"/>
        <end position="462"/>
    </location>
</feature>
<reference evidence="16" key="2">
    <citation type="submission" date="2017-03" db="UniProtKB">
        <authorList>
            <consortium name="RefSeq"/>
        </authorList>
    </citation>
    <scope>IDENTIFICATION</scope>
</reference>
<feature type="compositionally biased region" description="Basic and acidic residues" evidence="12">
    <location>
        <begin position="193"/>
        <end position="216"/>
    </location>
</feature>
<dbReference type="RefSeq" id="NP_001268535.1">
    <property type="nucleotide sequence ID" value="NM_001281606.1"/>
</dbReference>
<keyword evidence="3" id="KW-0735">Signal-anchor</keyword>
<protein>
    <submittedName>
        <fullName evidence="16">macrophage receptor MARCO</fullName>
    </submittedName>
</protein>
<evidence type="ECO:0000256" key="12">
    <source>
        <dbReference type="SAM" id="MobiDB-lite"/>
    </source>
</evidence>
<dbReference type="GO" id="GO:0006897">
    <property type="term" value="P:endocytosis"/>
    <property type="evidence" value="ECO:0007669"/>
    <property type="project" value="UniProtKB-ARBA"/>
</dbReference>
<gene>
    <name evidence="16" type="primary">Marco</name>
</gene>
<keyword evidence="6 13" id="KW-0472">Membrane</keyword>
<keyword evidence="15" id="KW-1185">Reference proteome</keyword>
<evidence type="ECO:0000256" key="6">
    <source>
        <dbReference type="ARBA" id="ARBA00023136"/>
    </source>
</evidence>
<dbReference type="GO" id="GO:0016020">
    <property type="term" value="C:membrane"/>
    <property type="evidence" value="ECO:0007669"/>
    <property type="project" value="UniProtKB-SubCell"/>
</dbReference>
<keyword evidence="4 13" id="KW-1133">Transmembrane helix</keyword>
<dbReference type="Proteomes" id="UP000886700">
    <property type="component" value="Unplaced"/>
</dbReference>
<keyword evidence="11" id="KW-0175">Coiled coil</keyword>
<name>A0A1U7Q281_MESAU</name>
<evidence type="ECO:0000256" key="9">
    <source>
        <dbReference type="ARBA" id="ARBA00023180"/>
    </source>
</evidence>
<proteinExistence type="predicted"/>
<accession>A0A1U7Q281</accession>
<evidence type="ECO:0000256" key="10">
    <source>
        <dbReference type="PROSITE-ProRule" id="PRU00196"/>
    </source>
</evidence>
<keyword evidence="2 13" id="KW-0812">Transmembrane</keyword>
<evidence type="ECO:0000256" key="1">
    <source>
        <dbReference type="ARBA" id="ARBA00004606"/>
    </source>
</evidence>
<dbReference type="PRINTS" id="PR00258">
    <property type="entry name" value="SPERACTRCPTR"/>
</dbReference>